<keyword evidence="1" id="KW-0949">S-adenosyl-L-methionine</keyword>
<evidence type="ECO:0000259" key="3">
    <source>
        <dbReference type="Pfam" id="PF01887"/>
    </source>
</evidence>
<proteinExistence type="inferred from homology"/>
<dbReference type="Pfam" id="PF01887">
    <property type="entry name" value="SAM_HAT_N"/>
    <property type="match status" value="1"/>
</dbReference>
<name>A0A1F5VM53_9BACT</name>
<protein>
    <recommendedName>
        <fullName evidence="7">S-adenosyl-l-methionine hydroxide adenosyltransferase</fullName>
    </recommendedName>
</protein>
<dbReference type="AlphaFoldDB" id="A0A1F5VM53"/>
<dbReference type="STRING" id="1817863.A2Y62_15610"/>
<evidence type="ECO:0000259" key="4">
    <source>
        <dbReference type="Pfam" id="PF20257"/>
    </source>
</evidence>
<evidence type="ECO:0008006" key="7">
    <source>
        <dbReference type="Google" id="ProtNLM"/>
    </source>
</evidence>
<dbReference type="EMBL" id="MFGW01000141">
    <property type="protein sequence ID" value="OGF64081.1"/>
    <property type="molecule type" value="Genomic_DNA"/>
</dbReference>
<dbReference type="InterPro" id="IPR023228">
    <property type="entry name" value="SAM_OH_AdoTrfase_N_sf"/>
</dbReference>
<dbReference type="InterPro" id="IPR046470">
    <property type="entry name" value="SAM_HAT_C"/>
</dbReference>
<accession>A0A1F5VM53</accession>
<dbReference type="InterPro" id="IPR046469">
    <property type="entry name" value="SAM_HAT_N"/>
</dbReference>
<gene>
    <name evidence="5" type="ORF">A2Y62_15610</name>
</gene>
<dbReference type="SUPFAM" id="SSF101852">
    <property type="entry name" value="Bacterial fluorinating enzyme, C-terminal domain"/>
    <property type="match status" value="1"/>
</dbReference>
<dbReference type="InterPro" id="IPR002747">
    <property type="entry name" value="SAM_OH_AdoTrfase"/>
</dbReference>
<sequence>MDRIPVITLLSDYGTRDSYVASMKGAICSVNPVAKIIDITHEVKSQDIIEAAFLISVAYKYFPIRTIHVVIVDPTVGSNRRALLVVTDEYYFIAPDNGVLSFIYETGTIGSVYEINATHYYLPEISDTFHGRDIFAPVAAWLSKGIESDKFGEPITDYLKLTLPKPRLTQPKMLKGIVLHVDRFGNIITNITREDLAKAQQEYNTESFRTSLNRNEIAGIKKSYYEGMKGELIALIGSHGYLEIATFQGDAAQNAGTNRGNEVTLIFS</sequence>
<organism evidence="5 6">
    <name type="scientific">Candidatus Fischerbacteria bacterium RBG_13_37_8</name>
    <dbReference type="NCBI Taxonomy" id="1817863"/>
    <lineage>
        <taxon>Bacteria</taxon>
        <taxon>Candidatus Fischeribacteriota</taxon>
    </lineage>
</organism>
<evidence type="ECO:0000256" key="2">
    <source>
        <dbReference type="ARBA" id="ARBA00024035"/>
    </source>
</evidence>
<feature type="domain" description="S-adenosyl-l-methionine hydroxide adenosyltransferase N-terminal" evidence="3">
    <location>
        <begin position="7"/>
        <end position="152"/>
    </location>
</feature>
<evidence type="ECO:0000313" key="6">
    <source>
        <dbReference type="Proteomes" id="UP000178943"/>
    </source>
</evidence>
<dbReference type="InterPro" id="IPR023227">
    <property type="entry name" value="SAM_OH_AdoTrfase_C_sf"/>
</dbReference>
<dbReference type="Pfam" id="PF20257">
    <property type="entry name" value="SAM_HAT_C"/>
    <property type="match status" value="1"/>
</dbReference>
<reference evidence="5 6" key="1">
    <citation type="journal article" date="2016" name="Nat. Commun.">
        <title>Thousands of microbial genomes shed light on interconnected biogeochemical processes in an aquifer system.</title>
        <authorList>
            <person name="Anantharaman K."/>
            <person name="Brown C.T."/>
            <person name="Hug L.A."/>
            <person name="Sharon I."/>
            <person name="Castelle C.J."/>
            <person name="Probst A.J."/>
            <person name="Thomas B.C."/>
            <person name="Singh A."/>
            <person name="Wilkins M.J."/>
            <person name="Karaoz U."/>
            <person name="Brodie E.L."/>
            <person name="Williams K.H."/>
            <person name="Hubbard S.S."/>
            <person name="Banfield J.F."/>
        </authorList>
    </citation>
    <scope>NUCLEOTIDE SEQUENCE [LARGE SCALE GENOMIC DNA]</scope>
</reference>
<dbReference type="PIRSF" id="PIRSF006779">
    <property type="entry name" value="UCP006779"/>
    <property type="match status" value="1"/>
</dbReference>
<comment type="similarity">
    <text evidence="2">Belongs to the SAM hydrolase / SAM-dependent halogenase family.</text>
</comment>
<feature type="domain" description="S-adenosyl-l-methionine hydroxide adenosyltransferase C-terminal" evidence="4">
    <location>
        <begin position="176"/>
        <end position="264"/>
    </location>
</feature>
<dbReference type="SUPFAM" id="SSF102522">
    <property type="entry name" value="Bacterial fluorinating enzyme, N-terminal domain"/>
    <property type="match status" value="1"/>
</dbReference>
<comment type="caution">
    <text evidence="5">The sequence shown here is derived from an EMBL/GenBank/DDBJ whole genome shotgun (WGS) entry which is preliminary data.</text>
</comment>
<dbReference type="Gene3D" id="3.40.50.10790">
    <property type="entry name" value="S-adenosyl-l-methionine hydroxide adenosyltransferase, N-terminal"/>
    <property type="match status" value="1"/>
</dbReference>
<evidence type="ECO:0000313" key="5">
    <source>
        <dbReference type="EMBL" id="OGF64081.1"/>
    </source>
</evidence>
<dbReference type="Gene3D" id="2.40.30.90">
    <property type="entry name" value="Bacterial fluorinating enzyme like"/>
    <property type="match status" value="1"/>
</dbReference>
<dbReference type="PANTHER" id="PTHR35092">
    <property type="entry name" value="CHLORINASE MJ1651"/>
    <property type="match status" value="1"/>
</dbReference>
<evidence type="ECO:0000256" key="1">
    <source>
        <dbReference type="ARBA" id="ARBA00022691"/>
    </source>
</evidence>
<dbReference type="PANTHER" id="PTHR35092:SF1">
    <property type="entry name" value="CHLORINASE MJ1651"/>
    <property type="match status" value="1"/>
</dbReference>
<dbReference type="Proteomes" id="UP000178943">
    <property type="component" value="Unassembled WGS sequence"/>
</dbReference>